<reference evidence="3" key="1">
    <citation type="journal article" date="2018" name="Nat. Microbiol.">
        <title>Leveraging single-cell genomics to expand the fungal tree of life.</title>
        <authorList>
            <person name="Ahrendt S.R."/>
            <person name="Quandt C.A."/>
            <person name="Ciobanu D."/>
            <person name="Clum A."/>
            <person name="Salamov A."/>
            <person name="Andreopoulos B."/>
            <person name="Cheng J.F."/>
            <person name="Woyke T."/>
            <person name="Pelin A."/>
            <person name="Henrissat B."/>
            <person name="Reynolds N.K."/>
            <person name="Benny G.L."/>
            <person name="Smith M.E."/>
            <person name="James T.Y."/>
            <person name="Grigoriev I.V."/>
        </authorList>
    </citation>
    <scope>NUCLEOTIDE SEQUENCE [LARGE SCALE GENOMIC DNA]</scope>
    <source>
        <strain evidence="3">ATCC 52028</strain>
    </source>
</reference>
<protein>
    <submittedName>
        <fullName evidence="2">Uncharacterized protein</fullName>
    </submittedName>
</protein>
<name>A0A4P9XAP8_9FUNG</name>
<gene>
    <name evidence="2" type="ORF">CXG81DRAFT_17898</name>
</gene>
<evidence type="ECO:0000313" key="2">
    <source>
        <dbReference type="EMBL" id="RKP02454.1"/>
    </source>
</evidence>
<sequence>MRWSEWAGPLATLVLALAGPVAAGPISTSSLTASHHQLDRRDAATGKWALFQADHQRNTDDHWRQVTKFRPDKTQLPIVHRRVPFVAIRKGDEPAPNNSNVFVFPTEPTDARYVLSDLLLRGVAALYSPDVEKEFKQALDKDTCVARQDALTDSRKAFAYAAVLYQNLWRYNTSQSGSWKIDTKPYHDANLSYNGKIVFAHNPVKCKKGTGNYSDPEEGMFLTGNGKIISKDHGIIEEWAAKKKDFFNPGRPTYNVPDFTKYEDTHMIYKMNWHDNKTKENNEQMISLSLYPASACDA</sequence>
<proteinExistence type="predicted"/>
<keyword evidence="3" id="KW-1185">Reference proteome</keyword>
<dbReference type="AlphaFoldDB" id="A0A4P9XAP8"/>
<accession>A0A4P9XAP8</accession>
<dbReference type="Proteomes" id="UP000274922">
    <property type="component" value="Unassembled WGS sequence"/>
</dbReference>
<organism evidence="2 3">
    <name type="scientific">Caulochytrium protostelioides</name>
    <dbReference type="NCBI Taxonomy" id="1555241"/>
    <lineage>
        <taxon>Eukaryota</taxon>
        <taxon>Fungi</taxon>
        <taxon>Fungi incertae sedis</taxon>
        <taxon>Chytridiomycota</taxon>
        <taxon>Chytridiomycota incertae sedis</taxon>
        <taxon>Chytridiomycetes</taxon>
        <taxon>Caulochytriales</taxon>
        <taxon>Caulochytriaceae</taxon>
        <taxon>Caulochytrium</taxon>
    </lineage>
</organism>
<evidence type="ECO:0000313" key="3">
    <source>
        <dbReference type="Proteomes" id="UP000274922"/>
    </source>
</evidence>
<feature type="signal peptide" evidence="1">
    <location>
        <begin position="1"/>
        <end position="23"/>
    </location>
</feature>
<evidence type="ECO:0000256" key="1">
    <source>
        <dbReference type="SAM" id="SignalP"/>
    </source>
</evidence>
<dbReference type="EMBL" id="ML014143">
    <property type="protein sequence ID" value="RKP02454.1"/>
    <property type="molecule type" value="Genomic_DNA"/>
</dbReference>
<keyword evidence="1" id="KW-0732">Signal</keyword>
<feature type="chain" id="PRO_5020502414" evidence="1">
    <location>
        <begin position="24"/>
        <end position="298"/>
    </location>
</feature>